<keyword evidence="2" id="KW-1185">Reference proteome</keyword>
<accession>A0A3M7PSB7</accession>
<evidence type="ECO:0000313" key="1">
    <source>
        <dbReference type="EMBL" id="RNA01923.1"/>
    </source>
</evidence>
<comment type="caution">
    <text evidence="1">The sequence shown here is derived from an EMBL/GenBank/DDBJ whole genome shotgun (WGS) entry which is preliminary data.</text>
</comment>
<reference evidence="1 2" key="1">
    <citation type="journal article" date="2018" name="Sci. Rep.">
        <title>Genomic signatures of local adaptation to the degree of environmental predictability in rotifers.</title>
        <authorList>
            <person name="Franch-Gras L."/>
            <person name="Hahn C."/>
            <person name="Garcia-Roger E.M."/>
            <person name="Carmona M.J."/>
            <person name="Serra M."/>
            <person name="Gomez A."/>
        </authorList>
    </citation>
    <scope>NUCLEOTIDE SEQUENCE [LARGE SCALE GENOMIC DNA]</scope>
    <source>
        <strain evidence="1">HYR1</strain>
    </source>
</reference>
<dbReference type="AlphaFoldDB" id="A0A3M7PSB7"/>
<dbReference type="EMBL" id="REGN01009115">
    <property type="protein sequence ID" value="RNA01923.1"/>
    <property type="molecule type" value="Genomic_DNA"/>
</dbReference>
<organism evidence="1 2">
    <name type="scientific">Brachionus plicatilis</name>
    <name type="common">Marine rotifer</name>
    <name type="synonym">Brachionus muelleri</name>
    <dbReference type="NCBI Taxonomy" id="10195"/>
    <lineage>
        <taxon>Eukaryota</taxon>
        <taxon>Metazoa</taxon>
        <taxon>Spiralia</taxon>
        <taxon>Gnathifera</taxon>
        <taxon>Rotifera</taxon>
        <taxon>Eurotatoria</taxon>
        <taxon>Monogononta</taxon>
        <taxon>Pseudotrocha</taxon>
        <taxon>Ploima</taxon>
        <taxon>Brachionidae</taxon>
        <taxon>Brachionus</taxon>
    </lineage>
</organism>
<proteinExistence type="predicted"/>
<dbReference type="Proteomes" id="UP000276133">
    <property type="component" value="Unassembled WGS sequence"/>
</dbReference>
<protein>
    <submittedName>
        <fullName evidence="1">Uncharacterized protein</fullName>
    </submittedName>
</protein>
<name>A0A3M7PSB7_BRAPC</name>
<gene>
    <name evidence="1" type="ORF">BpHYR1_002604</name>
</gene>
<sequence>MLVWWTQAQLNFKTSSIFSLHLLNLCISFDFISKLSFLPNGESNGSSEYSLLGHSFAIG</sequence>
<evidence type="ECO:0000313" key="2">
    <source>
        <dbReference type="Proteomes" id="UP000276133"/>
    </source>
</evidence>